<feature type="transmembrane region" description="Helical" evidence="7">
    <location>
        <begin position="368"/>
        <end position="387"/>
    </location>
</feature>
<keyword evidence="3 7" id="KW-0812">Transmembrane</keyword>
<dbReference type="PANTHER" id="PTHR30250:SF26">
    <property type="entry name" value="PSMA PROTEIN"/>
    <property type="match status" value="1"/>
</dbReference>
<feature type="transmembrane region" description="Helical" evidence="7">
    <location>
        <begin position="476"/>
        <end position="494"/>
    </location>
</feature>
<dbReference type="RefSeq" id="WP_173164443.1">
    <property type="nucleotide sequence ID" value="NZ_AP022871.1"/>
</dbReference>
<reference evidence="8 9" key="1">
    <citation type="submission" date="2020-03" db="EMBL/GenBank/DDBJ databases">
        <title>Whole genome shotgun sequence of Phytohabitans suffuscus NBRC 105367.</title>
        <authorList>
            <person name="Komaki H."/>
            <person name="Tamura T."/>
        </authorList>
    </citation>
    <scope>NUCLEOTIDE SEQUENCE [LARGE SCALE GENOMIC DNA]</scope>
    <source>
        <strain evidence="8 9">NBRC 105367</strain>
    </source>
</reference>
<feature type="transmembrane region" description="Helical" evidence="7">
    <location>
        <begin position="281"/>
        <end position="306"/>
    </location>
</feature>
<evidence type="ECO:0000256" key="7">
    <source>
        <dbReference type="SAM" id="Phobius"/>
    </source>
</evidence>
<reference evidence="8 9" key="2">
    <citation type="submission" date="2020-03" db="EMBL/GenBank/DDBJ databases">
        <authorList>
            <person name="Ichikawa N."/>
            <person name="Kimura A."/>
            <person name="Kitahashi Y."/>
            <person name="Uohara A."/>
        </authorList>
    </citation>
    <scope>NUCLEOTIDE SEQUENCE [LARGE SCALE GENOMIC DNA]</scope>
    <source>
        <strain evidence="8 9">NBRC 105367</strain>
    </source>
</reference>
<dbReference type="EMBL" id="AP022871">
    <property type="protein sequence ID" value="BCB91398.1"/>
    <property type="molecule type" value="Genomic_DNA"/>
</dbReference>
<feature type="transmembrane region" description="Helical" evidence="7">
    <location>
        <begin position="129"/>
        <end position="152"/>
    </location>
</feature>
<evidence type="ECO:0000256" key="5">
    <source>
        <dbReference type="ARBA" id="ARBA00023136"/>
    </source>
</evidence>
<evidence type="ECO:0000256" key="6">
    <source>
        <dbReference type="SAM" id="MobiDB-lite"/>
    </source>
</evidence>
<gene>
    <name evidence="8" type="ORF">Psuf_087110</name>
</gene>
<evidence type="ECO:0000256" key="4">
    <source>
        <dbReference type="ARBA" id="ARBA00022989"/>
    </source>
</evidence>
<keyword evidence="2" id="KW-1003">Cell membrane</keyword>
<dbReference type="PANTHER" id="PTHR30250">
    <property type="entry name" value="PST FAMILY PREDICTED COLANIC ACID TRANSPORTER"/>
    <property type="match status" value="1"/>
</dbReference>
<dbReference type="GO" id="GO:0005886">
    <property type="term" value="C:plasma membrane"/>
    <property type="evidence" value="ECO:0007669"/>
    <property type="project" value="UniProtKB-SubCell"/>
</dbReference>
<keyword evidence="9" id="KW-1185">Reference proteome</keyword>
<feature type="transmembrane region" description="Helical" evidence="7">
    <location>
        <begin position="194"/>
        <end position="227"/>
    </location>
</feature>
<evidence type="ECO:0000313" key="9">
    <source>
        <dbReference type="Proteomes" id="UP000503011"/>
    </source>
</evidence>
<protein>
    <recommendedName>
        <fullName evidence="10">Polysaccharide biosynthesis protein C-terminal domain-containing protein</fullName>
    </recommendedName>
</protein>
<keyword evidence="5 7" id="KW-0472">Membrane</keyword>
<organism evidence="8 9">
    <name type="scientific">Phytohabitans suffuscus</name>
    <dbReference type="NCBI Taxonomy" id="624315"/>
    <lineage>
        <taxon>Bacteria</taxon>
        <taxon>Bacillati</taxon>
        <taxon>Actinomycetota</taxon>
        <taxon>Actinomycetes</taxon>
        <taxon>Micromonosporales</taxon>
        <taxon>Micromonosporaceae</taxon>
    </lineage>
</organism>
<feature type="transmembrane region" description="Helical" evidence="7">
    <location>
        <begin position="423"/>
        <end position="442"/>
    </location>
</feature>
<accession>A0A6F8YZN7</accession>
<dbReference type="AlphaFoldDB" id="A0A6F8YZN7"/>
<feature type="transmembrane region" description="Helical" evidence="7">
    <location>
        <begin position="327"/>
        <end position="348"/>
    </location>
</feature>
<evidence type="ECO:0000256" key="1">
    <source>
        <dbReference type="ARBA" id="ARBA00004651"/>
    </source>
</evidence>
<keyword evidence="4 7" id="KW-1133">Transmembrane helix</keyword>
<dbReference type="Proteomes" id="UP000503011">
    <property type="component" value="Chromosome"/>
</dbReference>
<feature type="region of interest" description="Disordered" evidence="6">
    <location>
        <begin position="1"/>
        <end position="39"/>
    </location>
</feature>
<feature type="transmembrane region" description="Helical" evidence="7">
    <location>
        <begin position="44"/>
        <end position="65"/>
    </location>
</feature>
<feature type="transmembrane region" description="Helical" evidence="7">
    <location>
        <begin position="247"/>
        <end position="265"/>
    </location>
</feature>
<feature type="transmembrane region" description="Helical" evidence="7">
    <location>
        <begin position="394"/>
        <end position="417"/>
    </location>
</feature>
<evidence type="ECO:0000256" key="2">
    <source>
        <dbReference type="ARBA" id="ARBA00022475"/>
    </source>
</evidence>
<name>A0A6F8YZN7_9ACTN</name>
<feature type="compositionally biased region" description="Basic and acidic residues" evidence="6">
    <location>
        <begin position="9"/>
        <end position="22"/>
    </location>
</feature>
<evidence type="ECO:0000256" key="3">
    <source>
        <dbReference type="ARBA" id="ARBA00022692"/>
    </source>
</evidence>
<feature type="transmembrane region" description="Helical" evidence="7">
    <location>
        <begin position="449"/>
        <end position="470"/>
    </location>
</feature>
<dbReference type="Pfam" id="PF13440">
    <property type="entry name" value="Polysacc_synt_3"/>
    <property type="match status" value="1"/>
</dbReference>
<proteinExistence type="predicted"/>
<evidence type="ECO:0008006" key="10">
    <source>
        <dbReference type="Google" id="ProtNLM"/>
    </source>
</evidence>
<evidence type="ECO:0000313" key="8">
    <source>
        <dbReference type="EMBL" id="BCB91398.1"/>
    </source>
</evidence>
<sequence>MVDTPAPEAGDRRSEERGDEVGGSRPSGVTASATSTAAPPRPGIVRAGLLSMAGLVALGLTRLLHGAMVSRATDQRTYGLVGTLIAITTIGSLLLPAGVASAASKFIPFEQGRGDPAAARGVHRLLVRVGWAGAVPISLGAALGAAAVFDLGWLDTFQVAALCCAFSAYSVQKSVLYGFGLVPAYTRLELACSGLALAATVLVVAAGWSVYLLPLAAGYTLFTLGAWWRVRPLTRGPRERFTASREIAVFVALACLGTLCSQGFLQGTQLLANHFASRQEVAYFAAAVTLIAPAYFLPRALGIVLFPSMARAHGAGDLADVRRQADVSTRALLVVLAPLFAVALLLAPEILTVFGGSRYADGAPVLRLMLAATYLAVVAVPAVNALSSGAHVRVPVLSAVAGLVTGLAVVAALGGPLGATGVGLGYLCGTAVTAGGPVVTAWRLHRMSWLAPVGLAAGFVALVLVAASVADQWLDPVGRTAAAAFALIMGVLLLRGQIRILRDASIGGRLKVAGGSPSRWGRRV</sequence>
<dbReference type="KEGG" id="psuu:Psuf_087110"/>
<feature type="transmembrane region" description="Helical" evidence="7">
    <location>
        <begin position="77"/>
        <end position="99"/>
    </location>
</feature>
<comment type="subcellular location">
    <subcellularLocation>
        <location evidence="1">Cell membrane</location>
        <topology evidence="1">Multi-pass membrane protein</topology>
    </subcellularLocation>
</comment>
<dbReference type="InterPro" id="IPR050833">
    <property type="entry name" value="Poly_Biosynth_Transport"/>
</dbReference>
<feature type="transmembrane region" description="Helical" evidence="7">
    <location>
        <begin position="159"/>
        <end position="182"/>
    </location>
</feature>